<dbReference type="PROSITE" id="PS51336">
    <property type="entry name" value="DM10"/>
    <property type="match status" value="1"/>
</dbReference>
<proteinExistence type="predicted"/>
<comment type="subcellular location">
    <subcellularLocation>
        <location evidence="1">Cytoplasm</location>
        <location evidence="1">Cytoskeleton</location>
        <location evidence="1">Cilium axoneme</location>
    </subcellularLocation>
</comment>
<keyword evidence="7" id="KW-1185">Reference proteome</keyword>
<keyword evidence="3" id="KW-0206">Cytoskeleton</keyword>
<keyword evidence="2" id="KW-0963">Cytoplasm</keyword>
<evidence type="ECO:0000259" key="5">
    <source>
        <dbReference type="PROSITE" id="PS51336"/>
    </source>
</evidence>
<sequence length="96" mass="11061">MEKPEYYSPADFAIGATIEIFSHHFVLTNAARFVLTRWACRRQITSRIDMFQFGHLRNDSLPARGDKSLRCGRTGDGTNTPRTRSIDQFTKMLNHL</sequence>
<dbReference type="EMBL" id="JAGKHQ010000004">
    <property type="protein sequence ID" value="KAG7518802.1"/>
    <property type="molecule type" value="Genomic_DNA"/>
</dbReference>
<keyword evidence="4" id="KW-0966">Cell projection</keyword>
<feature type="domain" description="DM10" evidence="5">
    <location>
        <begin position="1"/>
        <end position="42"/>
    </location>
</feature>
<dbReference type="Proteomes" id="UP000693946">
    <property type="component" value="Linkage Group LG12"/>
</dbReference>
<evidence type="ECO:0000256" key="2">
    <source>
        <dbReference type="ARBA" id="ARBA00022490"/>
    </source>
</evidence>
<evidence type="ECO:0000313" key="6">
    <source>
        <dbReference type="EMBL" id="KAG7518802.1"/>
    </source>
</evidence>
<dbReference type="Pfam" id="PF06565">
    <property type="entry name" value="DM10_dom"/>
    <property type="match status" value="1"/>
</dbReference>
<evidence type="ECO:0000256" key="1">
    <source>
        <dbReference type="ARBA" id="ARBA00004430"/>
    </source>
</evidence>
<evidence type="ECO:0000256" key="4">
    <source>
        <dbReference type="ARBA" id="ARBA00023273"/>
    </source>
</evidence>
<dbReference type="AlphaFoldDB" id="A0AAV6SQZ0"/>
<accession>A0AAV6SQZ0</accession>
<organism evidence="6 7">
    <name type="scientific">Solea senegalensis</name>
    <name type="common">Senegalese sole</name>
    <dbReference type="NCBI Taxonomy" id="28829"/>
    <lineage>
        <taxon>Eukaryota</taxon>
        <taxon>Metazoa</taxon>
        <taxon>Chordata</taxon>
        <taxon>Craniata</taxon>
        <taxon>Vertebrata</taxon>
        <taxon>Euteleostomi</taxon>
        <taxon>Actinopterygii</taxon>
        <taxon>Neopterygii</taxon>
        <taxon>Teleostei</taxon>
        <taxon>Neoteleostei</taxon>
        <taxon>Acanthomorphata</taxon>
        <taxon>Carangaria</taxon>
        <taxon>Pleuronectiformes</taxon>
        <taxon>Pleuronectoidei</taxon>
        <taxon>Soleidae</taxon>
        <taxon>Solea</taxon>
    </lineage>
</organism>
<reference evidence="6 7" key="1">
    <citation type="journal article" date="2021" name="Sci. Rep.">
        <title>Chromosome anchoring in Senegalese sole (Solea senegalensis) reveals sex-associated markers and genome rearrangements in flatfish.</title>
        <authorList>
            <person name="Guerrero-Cozar I."/>
            <person name="Gomez-Garrido J."/>
            <person name="Berbel C."/>
            <person name="Martinez-Blanch J.F."/>
            <person name="Alioto T."/>
            <person name="Claros M.G."/>
            <person name="Gagnaire P.A."/>
            <person name="Manchado M."/>
        </authorList>
    </citation>
    <scope>NUCLEOTIDE SEQUENCE [LARGE SCALE GENOMIC DNA]</scope>
    <source>
        <strain evidence="6">Sse05_10M</strain>
    </source>
</reference>
<name>A0AAV6SQZ0_SOLSE</name>
<evidence type="ECO:0000256" key="3">
    <source>
        <dbReference type="ARBA" id="ARBA00023212"/>
    </source>
</evidence>
<dbReference type="InterPro" id="IPR006602">
    <property type="entry name" value="DM10_dom"/>
</dbReference>
<dbReference type="GO" id="GO:0005930">
    <property type="term" value="C:axoneme"/>
    <property type="evidence" value="ECO:0007669"/>
    <property type="project" value="UniProtKB-SubCell"/>
</dbReference>
<comment type="caution">
    <text evidence="6">The sequence shown here is derived from an EMBL/GenBank/DDBJ whole genome shotgun (WGS) entry which is preliminary data.</text>
</comment>
<gene>
    <name evidence="6" type="ORF">JOB18_044293</name>
</gene>
<protein>
    <recommendedName>
        <fullName evidence="5">DM10 domain-containing protein</fullName>
    </recommendedName>
</protein>
<evidence type="ECO:0000313" key="7">
    <source>
        <dbReference type="Proteomes" id="UP000693946"/>
    </source>
</evidence>